<dbReference type="PANTHER" id="PTHR30619">
    <property type="entry name" value="DNA INTERNALIZATION/COMPETENCE PROTEIN COMEC/REC2"/>
    <property type="match status" value="1"/>
</dbReference>
<reference evidence="1 2" key="1">
    <citation type="submission" date="2019-10" db="EMBL/GenBank/DDBJ databases">
        <title>Extracellular Electron Transfer in a Candidatus Methanoperedens spp. Enrichment Culture.</title>
        <authorList>
            <person name="Berger S."/>
            <person name="Rangel Shaw D."/>
            <person name="Berben T."/>
            <person name="In 'T Zandt M."/>
            <person name="Frank J."/>
            <person name="Reimann J."/>
            <person name="Jetten M.S.M."/>
            <person name="Welte C.U."/>
        </authorList>
    </citation>
    <scope>NUCLEOTIDE SEQUENCE [LARGE SCALE GENOMIC DNA]</scope>
    <source>
        <strain evidence="1">SB12</strain>
    </source>
</reference>
<evidence type="ECO:0000313" key="1">
    <source>
        <dbReference type="EMBL" id="KAB2929413.1"/>
    </source>
</evidence>
<sequence length="378" mass="42833">MGNKIVFYPVGNGDTSQIILANGRRILLDYRHQNEGESNDSPLIDLKGTLKKELKDSGRDYFDVVAFTHGDDDHISQSTEFFELEHAKKYQGGERIKIKELWVPAAMILDSATSEEMSAEFVVWRTEARYRLKEGRGIQVFSKPDKLKGWLEENGLTVADRQHLITDAGQLAKGFSLEKDQVEFFCHSPFIKHVDENEEFRNEASLIFQVRFVVNSTITNYFAIGDTSYGILEDIVNITEAKNHGDRLDWDILNIPHHCSYKALAEEKGDKETKPTKAIEKFLHHGQKGAYMISSSDPISDNAEAYKQKMPPHIQAKKAYLRYLKEVGGRELFVTMETPSVKKPVPIKFEITGSGHRLLEETYSGVSFLTSTTPPRAG</sequence>
<dbReference type="InterPro" id="IPR052159">
    <property type="entry name" value="Competence_DNA_uptake"/>
</dbReference>
<name>A0A833LXB0_9LEPT</name>
<dbReference type="PANTHER" id="PTHR30619:SF1">
    <property type="entry name" value="RECOMBINATION PROTEIN 2"/>
    <property type="match status" value="1"/>
</dbReference>
<dbReference type="SUPFAM" id="SSF56281">
    <property type="entry name" value="Metallo-hydrolase/oxidoreductase"/>
    <property type="match status" value="1"/>
</dbReference>
<organism evidence="1 2">
    <name type="scientific">Leptonema illini</name>
    <dbReference type="NCBI Taxonomy" id="183"/>
    <lineage>
        <taxon>Bacteria</taxon>
        <taxon>Pseudomonadati</taxon>
        <taxon>Spirochaetota</taxon>
        <taxon>Spirochaetia</taxon>
        <taxon>Leptospirales</taxon>
        <taxon>Leptospiraceae</taxon>
        <taxon>Leptonema</taxon>
    </lineage>
</organism>
<protein>
    <recommendedName>
        <fullName evidence="3">Metallo-beta-lactamase domain-containing protein</fullName>
    </recommendedName>
</protein>
<accession>A0A833LXB0</accession>
<dbReference type="Proteomes" id="UP000460298">
    <property type="component" value="Unassembled WGS sequence"/>
</dbReference>
<dbReference type="AlphaFoldDB" id="A0A833LXB0"/>
<dbReference type="Gene3D" id="3.60.15.10">
    <property type="entry name" value="Ribonuclease Z/Hydroxyacylglutathione hydrolase-like"/>
    <property type="match status" value="1"/>
</dbReference>
<dbReference type="InterPro" id="IPR036866">
    <property type="entry name" value="RibonucZ/Hydroxyglut_hydro"/>
</dbReference>
<proteinExistence type="predicted"/>
<evidence type="ECO:0008006" key="3">
    <source>
        <dbReference type="Google" id="ProtNLM"/>
    </source>
</evidence>
<comment type="caution">
    <text evidence="1">The sequence shown here is derived from an EMBL/GenBank/DDBJ whole genome shotgun (WGS) entry which is preliminary data.</text>
</comment>
<evidence type="ECO:0000313" key="2">
    <source>
        <dbReference type="Proteomes" id="UP000460298"/>
    </source>
</evidence>
<dbReference type="EMBL" id="WBUI01000031">
    <property type="protein sequence ID" value="KAB2929413.1"/>
    <property type="molecule type" value="Genomic_DNA"/>
</dbReference>
<gene>
    <name evidence="1" type="ORF">F9K24_19750</name>
</gene>